<comment type="caution">
    <text evidence="1">The sequence shown here is derived from an EMBL/GenBank/DDBJ whole genome shotgun (WGS) entry which is preliminary data.</text>
</comment>
<reference evidence="1 2" key="1">
    <citation type="journal article" date="2014" name="Genome Announc.">
        <title>Draft Genome Sequence of Cytophaga fermentans JCM 21142T, a Facultative Anaerobe Isolated from Marine Mud.</title>
        <authorList>
            <person name="Starns D."/>
            <person name="Oshima K."/>
            <person name="Suda W."/>
            <person name="Iino T."/>
            <person name="Yuki M."/>
            <person name="Inoue J."/>
            <person name="Kitamura K."/>
            <person name="Iida T."/>
            <person name="Darby A."/>
            <person name="Hattori M."/>
            <person name="Ohkuma M."/>
        </authorList>
    </citation>
    <scope>NUCLEOTIDE SEQUENCE [LARGE SCALE GENOMIC DNA]</scope>
    <source>
        <strain evidence="1 2">JCM 21142</strain>
    </source>
</reference>
<dbReference type="STRING" id="869213.GCA_000517085_02564"/>
<organism evidence="1 2">
    <name type="scientific">Saccharicrinis fermentans DSM 9555 = JCM 21142</name>
    <dbReference type="NCBI Taxonomy" id="869213"/>
    <lineage>
        <taxon>Bacteria</taxon>
        <taxon>Pseudomonadati</taxon>
        <taxon>Bacteroidota</taxon>
        <taxon>Bacteroidia</taxon>
        <taxon>Marinilabiliales</taxon>
        <taxon>Marinilabiliaceae</taxon>
        <taxon>Saccharicrinis</taxon>
    </lineage>
</organism>
<dbReference type="AlphaFoldDB" id="W7Y4T6"/>
<name>W7Y4T6_9BACT</name>
<protein>
    <submittedName>
        <fullName evidence="1">Uncharacterized protein</fullName>
    </submittedName>
</protein>
<accession>W7Y4T6</accession>
<gene>
    <name evidence="1" type="ORF">JCM21142_41761</name>
</gene>
<keyword evidence="2" id="KW-1185">Reference proteome</keyword>
<evidence type="ECO:0000313" key="2">
    <source>
        <dbReference type="Proteomes" id="UP000019402"/>
    </source>
</evidence>
<dbReference type="EMBL" id="BAMD01000018">
    <property type="protein sequence ID" value="GAF03102.1"/>
    <property type="molecule type" value="Genomic_DNA"/>
</dbReference>
<proteinExistence type="predicted"/>
<sequence>MIIINFQGHQKRATFIFFIFEKDLLMIRFISKIIIILTKKTVVFVTKLIILLSKKTLF</sequence>
<evidence type="ECO:0000313" key="1">
    <source>
        <dbReference type="EMBL" id="GAF03102.1"/>
    </source>
</evidence>
<dbReference type="Proteomes" id="UP000019402">
    <property type="component" value="Unassembled WGS sequence"/>
</dbReference>